<evidence type="ECO:0000256" key="1">
    <source>
        <dbReference type="ARBA" id="ARBA00022516"/>
    </source>
</evidence>
<dbReference type="PROSITE" id="PS00101">
    <property type="entry name" value="HEXAPEP_TRANSFERASES"/>
    <property type="match status" value="1"/>
</dbReference>
<accession>A0A8J6ND01</accession>
<feature type="active site" description="Proton acceptor" evidence="7">
    <location>
        <position position="241"/>
    </location>
</feature>
<feature type="domain" description="Mannose-1-phosphate guanyltransferase C-terminal" evidence="9">
    <location>
        <begin position="103"/>
        <end position="182"/>
    </location>
</feature>
<dbReference type="InterPro" id="IPR011004">
    <property type="entry name" value="Trimer_LpxA-like_sf"/>
</dbReference>
<dbReference type="Gene3D" id="2.160.10.10">
    <property type="entry name" value="Hexapeptide repeat proteins"/>
    <property type="match status" value="1"/>
</dbReference>
<dbReference type="Gene3D" id="3.40.1390.10">
    <property type="entry name" value="MurE/MurF, N-terminal domain"/>
    <property type="match status" value="1"/>
</dbReference>
<comment type="subunit">
    <text evidence="7">Homotrimer.</text>
</comment>
<dbReference type="Pfam" id="PF25087">
    <property type="entry name" value="GMPPB_C"/>
    <property type="match status" value="1"/>
</dbReference>
<sequence length="354" mass="37334">MDQKEITLAELAVMVNGDVIGDPQVSITNLADIDSARSGEITFLTKKEYAARLAEIHASACIIPRNMEGVSVPAIQVENPVLAAAIIHTFFLKKAYTPGGVHQTAFIGSGCEVPAEVTIGPMVVVGDHVKLGQRVTLEPGVVLGDGVIIGDDTFLAANVTVRDNCMIGSRVTVHSGTVIGSDGFGYVPDEKGNHVKRPHVGIVQIEDDVEIGANACLDRGTFGATLIKKGTKIDNLVQIAHNVEIGERSLVIAQTGIAGSAKIGNSVVISGQVAIRDHIELGDGVMVAGKSGVASSQEAGAVVSGFPAMPHKEWLRATMAFPHIPQVIKDLRKLTKKIDQIDEHLNRGKENTNG</sequence>
<comment type="catalytic activity">
    <reaction evidence="7">
        <text>a UDP-3-O-[(3R)-3-hydroxyacyl]-alpha-D-glucosamine + a (3R)-hydroxyacyl-[ACP] = a UDP-2-N,3-O-bis[(3R)-3-hydroxyacyl]-alpha-D-glucosamine + holo-[ACP] + H(+)</text>
        <dbReference type="Rhea" id="RHEA:53836"/>
        <dbReference type="Rhea" id="RHEA-COMP:9685"/>
        <dbReference type="Rhea" id="RHEA-COMP:9945"/>
        <dbReference type="ChEBI" id="CHEBI:15378"/>
        <dbReference type="ChEBI" id="CHEBI:64479"/>
        <dbReference type="ChEBI" id="CHEBI:78827"/>
        <dbReference type="ChEBI" id="CHEBI:137740"/>
        <dbReference type="ChEBI" id="CHEBI:137748"/>
        <dbReference type="EC" id="2.3.1.191"/>
    </reaction>
</comment>
<comment type="caution">
    <text evidence="10">The sequence shown here is derived from an EMBL/GenBank/DDBJ whole genome shotgun (WGS) entry which is preliminary data.</text>
</comment>
<evidence type="ECO:0000256" key="4">
    <source>
        <dbReference type="ARBA" id="ARBA00022737"/>
    </source>
</evidence>
<dbReference type="HAMAP" id="MF_00523">
    <property type="entry name" value="LpxD"/>
    <property type="match status" value="1"/>
</dbReference>
<dbReference type="EC" id="2.3.1.191" evidence="7"/>
<dbReference type="NCBIfam" id="TIGR01853">
    <property type="entry name" value="lipid_A_lpxD"/>
    <property type="match status" value="1"/>
</dbReference>
<dbReference type="CDD" id="cd03352">
    <property type="entry name" value="LbH_LpxD"/>
    <property type="match status" value="1"/>
</dbReference>
<evidence type="ECO:0000256" key="6">
    <source>
        <dbReference type="ARBA" id="ARBA00023315"/>
    </source>
</evidence>
<evidence type="ECO:0000259" key="9">
    <source>
        <dbReference type="Pfam" id="PF25087"/>
    </source>
</evidence>
<keyword evidence="6 7" id="KW-0012">Acyltransferase</keyword>
<feature type="domain" description="UDP-3-O-[3-hydroxymyristoyl] glucosamine N-acyltransferase non-repeat region" evidence="8">
    <location>
        <begin position="25"/>
        <end position="87"/>
    </location>
</feature>
<keyword evidence="1 7" id="KW-0444">Lipid biosynthesis</keyword>
<comment type="function">
    <text evidence="7">Catalyzes the N-acylation of UDP-3-O-acylglucosamine using 3-hydroxyacyl-ACP as the acyl donor. Is involved in the biosynthesis of lipid A, a phosphorylated glycolipid that anchors the lipopolysaccharide to the outer membrane of the cell.</text>
</comment>
<comment type="similarity">
    <text evidence="7">Belongs to the transferase hexapeptide repeat family. LpxD subfamily.</text>
</comment>
<evidence type="ECO:0000256" key="3">
    <source>
        <dbReference type="ARBA" id="ARBA00022679"/>
    </source>
</evidence>
<keyword evidence="5 7" id="KW-0443">Lipid metabolism</keyword>
<dbReference type="Proteomes" id="UP000614424">
    <property type="component" value="Unassembled WGS sequence"/>
</dbReference>
<keyword evidence="2 7" id="KW-0441">Lipid A biosynthesis</keyword>
<keyword evidence="4 7" id="KW-0677">Repeat</keyword>
<organism evidence="10 11">
    <name type="scientific">Candidatus Desulfobia pelagia</name>
    <dbReference type="NCBI Taxonomy" id="2841692"/>
    <lineage>
        <taxon>Bacteria</taxon>
        <taxon>Pseudomonadati</taxon>
        <taxon>Thermodesulfobacteriota</taxon>
        <taxon>Desulfobulbia</taxon>
        <taxon>Desulfobulbales</taxon>
        <taxon>Desulfobulbaceae</taxon>
        <taxon>Candidatus Desulfobia</taxon>
    </lineage>
</organism>
<dbReference type="GO" id="GO:0009245">
    <property type="term" value="P:lipid A biosynthetic process"/>
    <property type="evidence" value="ECO:0007669"/>
    <property type="project" value="UniProtKB-UniRule"/>
</dbReference>
<dbReference type="Pfam" id="PF04613">
    <property type="entry name" value="LpxD"/>
    <property type="match status" value="1"/>
</dbReference>
<dbReference type="SUPFAM" id="SSF51161">
    <property type="entry name" value="Trimeric LpxA-like enzymes"/>
    <property type="match status" value="1"/>
</dbReference>
<dbReference type="InterPro" id="IPR020573">
    <property type="entry name" value="UDP_GlcNAc_AcTrfase_non-rep"/>
</dbReference>
<evidence type="ECO:0000256" key="2">
    <source>
        <dbReference type="ARBA" id="ARBA00022556"/>
    </source>
</evidence>
<dbReference type="NCBIfam" id="NF002060">
    <property type="entry name" value="PRK00892.1"/>
    <property type="match status" value="1"/>
</dbReference>
<dbReference type="InterPro" id="IPR007691">
    <property type="entry name" value="LpxD"/>
</dbReference>
<dbReference type="GO" id="GO:0016020">
    <property type="term" value="C:membrane"/>
    <property type="evidence" value="ECO:0007669"/>
    <property type="project" value="GOC"/>
</dbReference>
<dbReference type="InterPro" id="IPR056729">
    <property type="entry name" value="GMPPB_C"/>
</dbReference>
<evidence type="ECO:0000256" key="7">
    <source>
        <dbReference type="HAMAP-Rule" id="MF_00523"/>
    </source>
</evidence>
<dbReference type="UniPathway" id="UPA00973"/>
<evidence type="ECO:0000313" key="10">
    <source>
        <dbReference type="EMBL" id="MBC8317012.1"/>
    </source>
</evidence>
<dbReference type="PANTHER" id="PTHR43378:SF2">
    <property type="entry name" value="UDP-3-O-ACYLGLUCOSAMINE N-ACYLTRANSFERASE 1, MITOCHONDRIAL-RELATED"/>
    <property type="match status" value="1"/>
</dbReference>
<dbReference type="AlphaFoldDB" id="A0A8J6ND01"/>
<name>A0A8J6ND01_9BACT</name>
<dbReference type="PANTHER" id="PTHR43378">
    <property type="entry name" value="UDP-3-O-ACYLGLUCOSAMINE N-ACYLTRANSFERASE"/>
    <property type="match status" value="1"/>
</dbReference>
<reference evidence="10 11" key="1">
    <citation type="submission" date="2020-08" db="EMBL/GenBank/DDBJ databases">
        <title>Bridging the membrane lipid divide: bacteria of the FCB group superphylum have the potential to synthesize archaeal ether lipids.</title>
        <authorList>
            <person name="Villanueva L."/>
            <person name="Von Meijenfeldt F.A.B."/>
            <person name="Westbye A.B."/>
            <person name="Yadav S."/>
            <person name="Hopmans E.C."/>
            <person name="Dutilh B.E."/>
            <person name="Sinninghe Damste J.S."/>
        </authorList>
    </citation>
    <scope>NUCLEOTIDE SEQUENCE [LARGE SCALE GENOMIC DNA]</scope>
    <source>
        <strain evidence="10">NIOZ-UU47</strain>
    </source>
</reference>
<dbReference type="GO" id="GO:0103118">
    <property type="term" value="F:UDP-3-O-[(3R)-3-hydroxyacyl]-glucosamine N-acyltransferase activity"/>
    <property type="evidence" value="ECO:0007669"/>
    <property type="project" value="UniProtKB-EC"/>
</dbReference>
<proteinExistence type="inferred from homology"/>
<evidence type="ECO:0000313" key="11">
    <source>
        <dbReference type="Proteomes" id="UP000614424"/>
    </source>
</evidence>
<dbReference type="GO" id="GO:0016410">
    <property type="term" value="F:N-acyltransferase activity"/>
    <property type="evidence" value="ECO:0007669"/>
    <property type="project" value="InterPro"/>
</dbReference>
<evidence type="ECO:0000259" key="8">
    <source>
        <dbReference type="Pfam" id="PF04613"/>
    </source>
</evidence>
<dbReference type="EMBL" id="JACNJZ010000065">
    <property type="protein sequence ID" value="MBC8317012.1"/>
    <property type="molecule type" value="Genomic_DNA"/>
</dbReference>
<evidence type="ECO:0000256" key="5">
    <source>
        <dbReference type="ARBA" id="ARBA00023098"/>
    </source>
</evidence>
<keyword evidence="3 7" id="KW-0808">Transferase</keyword>
<protein>
    <recommendedName>
        <fullName evidence="7">UDP-3-O-acylglucosamine N-acyltransferase</fullName>
        <ecNumber evidence="7">2.3.1.191</ecNumber>
    </recommendedName>
</protein>
<dbReference type="InterPro" id="IPR018357">
    <property type="entry name" value="Hexapep_transf_CS"/>
</dbReference>
<comment type="pathway">
    <text evidence="7">Bacterial outer membrane biogenesis; LPS lipid A biosynthesis.</text>
</comment>
<gene>
    <name evidence="7 10" type="primary">lpxD</name>
    <name evidence="10" type="ORF">H8E41_03840</name>
</gene>